<feature type="transmembrane region" description="Helical" evidence="1">
    <location>
        <begin position="78"/>
        <end position="100"/>
    </location>
</feature>
<dbReference type="EMBL" id="CYZE01000025">
    <property type="protein sequence ID" value="CUP33250.1"/>
    <property type="molecule type" value="Genomic_DNA"/>
</dbReference>
<evidence type="ECO:0000313" key="8">
    <source>
        <dbReference type="Proteomes" id="UP000261257"/>
    </source>
</evidence>
<dbReference type="Proteomes" id="UP000095651">
    <property type="component" value="Unassembled WGS sequence"/>
</dbReference>
<keyword evidence="1" id="KW-0472">Membrane</keyword>
<dbReference type="RefSeq" id="WP_002600539.1">
    <property type="nucleotide sequence ID" value="NZ_CABIXC010000025.1"/>
</dbReference>
<evidence type="ECO:0000313" key="9">
    <source>
        <dbReference type="Proteomes" id="UP000263014"/>
    </source>
</evidence>
<evidence type="ECO:0000313" key="3">
    <source>
        <dbReference type="EMBL" id="RGD67963.1"/>
    </source>
</evidence>
<sequence>MKNLLHKYRHAWVLCYAFIYIPWFVYLEKTVTSNYHIMHVGLDDYIPFNEYFIIPYMLWFAYVAGAVLYLFFTNVKDYYKLCTMLFTGMTISLLVCTIFPNGTDFRPVINPDKNICSAIVAWLYSTDTCTNVFPSIHVYNSVCVHIAVSHSERLKKYRSVQIGSFVLMVSICLATVFLKQHSAFDGLGAVMMAYVMFQFIYTDGYVTSRKKVTQKAIS</sequence>
<evidence type="ECO:0000313" key="5">
    <source>
        <dbReference type="EMBL" id="RGL94776.1"/>
    </source>
</evidence>
<accession>A0A174MGD2</accession>
<keyword evidence="1" id="KW-1133">Transmembrane helix</keyword>
<name>A0A174MGD2_9FIRM</name>
<dbReference type="EMBL" id="QTJW01000020">
    <property type="protein sequence ID" value="RGD67963.1"/>
    <property type="molecule type" value="Genomic_DNA"/>
</dbReference>
<dbReference type="EMBL" id="QSSQ01000049">
    <property type="protein sequence ID" value="RGL94776.1"/>
    <property type="molecule type" value="Genomic_DNA"/>
</dbReference>
<dbReference type="Proteomes" id="UP000261023">
    <property type="component" value="Unassembled WGS sequence"/>
</dbReference>
<dbReference type="InterPro" id="IPR036938">
    <property type="entry name" value="PAP2/HPO_sf"/>
</dbReference>
<dbReference type="EMBL" id="QSON01000001">
    <property type="protein sequence ID" value="RGJ08508.1"/>
    <property type="molecule type" value="Genomic_DNA"/>
</dbReference>
<evidence type="ECO:0000313" key="7">
    <source>
        <dbReference type="Proteomes" id="UP000261023"/>
    </source>
</evidence>
<keyword evidence="1" id="KW-0812">Transmembrane</keyword>
<dbReference type="SUPFAM" id="SSF48317">
    <property type="entry name" value="Acid phosphatase/Vanadium-dependent haloperoxidase"/>
    <property type="match status" value="1"/>
</dbReference>
<organism evidence="2 6">
    <name type="scientific">Hungatella hathewayi</name>
    <dbReference type="NCBI Taxonomy" id="154046"/>
    <lineage>
        <taxon>Bacteria</taxon>
        <taxon>Bacillati</taxon>
        <taxon>Bacillota</taxon>
        <taxon>Clostridia</taxon>
        <taxon>Lachnospirales</taxon>
        <taxon>Lachnospiraceae</taxon>
        <taxon>Hungatella</taxon>
    </lineage>
</organism>
<dbReference type="Proteomes" id="UP000263014">
    <property type="component" value="Unassembled WGS sequence"/>
</dbReference>
<feature type="transmembrane region" description="Helical" evidence="1">
    <location>
        <begin position="184"/>
        <end position="201"/>
    </location>
</feature>
<gene>
    <name evidence="3" type="ORF">DWX31_24720</name>
    <name evidence="5" type="ORF">DXC39_28640</name>
    <name evidence="4" type="ORF">DXD79_03735</name>
    <name evidence="2" type="ORF">ERS852407_05627</name>
</gene>
<evidence type="ECO:0000313" key="4">
    <source>
        <dbReference type="EMBL" id="RGJ08508.1"/>
    </source>
</evidence>
<reference evidence="2 6" key="1">
    <citation type="submission" date="2015-09" db="EMBL/GenBank/DDBJ databases">
        <authorList>
            <consortium name="Pathogen Informatics"/>
        </authorList>
    </citation>
    <scope>NUCLEOTIDE SEQUENCE [LARGE SCALE GENOMIC DNA]</scope>
    <source>
        <strain evidence="2 6">2789STDY5608850</strain>
    </source>
</reference>
<evidence type="ECO:0000256" key="1">
    <source>
        <dbReference type="SAM" id="Phobius"/>
    </source>
</evidence>
<feature type="transmembrane region" description="Helical" evidence="1">
    <location>
        <begin position="12"/>
        <end position="31"/>
    </location>
</feature>
<dbReference type="AlphaFoldDB" id="A0A174MGD2"/>
<feature type="transmembrane region" description="Helical" evidence="1">
    <location>
        <begin position="51"/>
        <end position="71"/>
    </location>
</feature>
<feature type="transmembrane region" description="Helical" evidence="1">
    <location>
        <begin position="160"/>
        <end position="178"/>
    </location>
</feature>
<dbReference type="Proteomes" id="UP000261257">
    <property type="component" value="Unassembled WGS sequence"/>
</dbReference>
<protein>
    <submittedName>
        <fullName evidence="3">Phosphatase PAP2 family protein</fullName>
    </submittedName>
    <submittedName>
        <fullName evidence="2">Phosphoesterase PA-phosphatase-like protein</fullName>
    </submittedName>
</protein>
<reference evidence="7 8" key="2">
    <citation type="submission" date="2018-08" db="EMBL/GenBank/DDBJ databases">
        <title>A genome reference for cultivated species of the human gut microbiota.</title>
        <authorList>
            <person name="Zou Y."/>
            <person name="Xue W."/>
            <person name="Luo G."/>
        </authorList>
    </citation>
    <scope>NUCLEOTIDE SEQUENCE [LARGE SCALE GENOMIC DNA]</scope>
    <source>
        <strain evidence="3 7">AF19-13AC</strain>
        <strain evidence="5 8">TF05-11AC</strain>
        <strain evidence="4 9">TM09-12</strain>
    </source>
</reference>
<proteinExistence type="predicted"/>
<evidence type="ECO:0000313" key="6">
    <source>
        <dbReference type="Proteomes" id="UP000095651"/>
    </source>
</evidence>
<dbReference type="OrthoDB" id="9790723at2"/>
<evidence type="ECO:0000313" key="2">
    <source>
        <dbReference type="EMBL" id="CUP33250.1"/>
    </source>
</evidence>